<keyword evidence="12" id="KW-1185">Reference proteome</keyword>
<dbReference type="PANTHER" id="PTHR42643">
    <property type="entry name" value="IONOTROPIC RECEPTOR 20A-RELATED"/>
    <property type="match status" value="1"/>
</dbReference>
<dbReference type="Pfam" id="PF00060">
    <property type="entry name" value="Lig_chan"/>
    <property type="match status" value="1"/>
</dbReference>
<feature type="transmembrane region" description="Helical" evidence="9">
    <location>
        <begin position="114"/>
        <end position="136"/>
    </location>
</feature>
<dbReference type="EMBL" id="CAACVG010008887">
    <property type="protein sequence ID" value="VEN51411.1"/>
    <property type="molecule type" value="Genomic_DNA"/>
</dbReference>
<sequence length="398" mass="45318">MQKSWGYLKEDGTFDGLVGELQRKQVDYGSSPLFVRVDRGTVIEYGRKTWSLGSAFIFRQPKIKGSADVFLKPLSTSIWILTLVAAALMIIALKLSHTGEKMSKHLGKSMENSWSLFVINAVAAFCQQGLTAVPYFLAGRIIILNLFVFSLIIYQFYSASLVSHLLIQPRSDIKTVSDILQSNMKVGCEDILYNKDYFIYTTDKSHKHMYKKLMRTTNNSFLEPAEGIRLVNKGGYAFHVELVTGYPIIQKTFSNRHICELNQVPLFGNRPMHTNLQKHSPFRDIVHRLAEHGILHREILFWHPKKPECNQAEKMFNVIGFDYFCPALFVLGCGMLISLGKCPYGTRRGLPGGDRRKKMSFVHLSIDLPSSIIFKSKVMCVRQEFLLICLAINYKKNA</sequence>
<evidence type="ECO:0000256" key="6">
    <source>
        <dbReference type="ARBA" id="ARBA00023136"/>
    </source>
</evidence>
<feature type="transmembrane region" description="Helical" evidence="9">
    <location>
        <begin position="142"/>
        <end position="167"/>
    </location>
</feature>
<dbReference type="GO" id="GO:0015276">
    <property type="term" value="F:ligand-gated monoatomic ion channel activity"/>
    <property type="evidence" value="ECO:0007669"/>
    <property type="project" value="InterPro"/>
</dbReference>
<dbReference type="InterPro" id="IPR052192">
    <property type="entry name" value="Insect_Ionotropic_Sensory_Rcpt"/>
</dbReference>
<evidence type="ECO:0000256" key="2">
    <source>
        <dbReference type="ARBA" id="ARBA00008685"/>
    </source>
</evidence>
<dbReference type="InterPro" id="IPR001320">
    <property type="entry name" value="Iontro_rcpt_C"/>
</dbReference>
<evidence type="ECO:0000256" key="5">
    <source>
        <dbReference type="ARBA" id="ARBA00022989"/>
    </source>
</evidence>
<evidence type="ECO:0000259" key="10">
    <source>
        <dbReference type="Pfam" id="PF00060"/>
    </source>
</evidence>
<dbReference type="AlphaFoldDB" id="A0A653CU10"/>
<evidence type="ECO:0000256" key="3">
    <source>
        <dbReference type="ARBA" id="ARBA00022475"/>
    </source>
</evidence>
<comment type="subcellular location">
    <subcellularLocation>
        <location evidence="1">Cell membrane</location>
        <topology evidence="1">Multi-pass membrane protein</topology>
    </subcellularLocation>
</comment>
<evidence type="ECO:0000256" key="1">
    <source>
        <dbReference type="ARBA" id="ARBA00004651"/>
    </source>
</evidence>
<keyword evidence="8" id="KW-0325">Glycoprotein</keyword>
<dbReference type="GO" id="GO:0050906">
    <property type="term" value="P:detection of stimulus involved in sensory perception"/>
    <property type="evidence" value="ECO:0007669"/>
    <property type="project" value="UniProtKB-ARBA"/>
</dbReference>
<dbReference type="Gene3D" id="3.40.190.10">
    <property type="entry name" value="Periplasmic binding protein-like II"/>
    <property type="match status" value="2"/>
</dbReference>
<keyword evidence="5 9" id="KW-1133">Transmembrane helix</keyword>
<reference evidence="11 12" key="1">
    <citation type="submission" date="2019-01" db="EMBL/GenBank/DDBJ databases">
        <authorList>
            <person name="Sayadi A."/>
        </authorList>
    </citation>
    <scope>NUCLEOTIDE SEQUENCE [LARGE SCALE GENOMIC DNA]</scope>
</reference>
<keyword evidence="7" id="KW-0675">Receptor</keyword>
<dbReference type="GO" id="GO:0005886">
    <property type="term" value="C:plasma membrane"/>
    <property type="evidence" value="ECO:0007669"/>
    <property type="project" value="UniProtKB-SubCell"/>
</dbReference>
<evidence type="ECO:0000313" key="11">
    <source>
        <dbReference type="EMBL" id="VEN51411.1"/>
    </source>
</evidence>
<gene>
    <name evidence="11" type="ORF">CALMAC_LOCUS11874</name>
</gene>
<evidence type="ECO:0000313" key="12">
    <source>
        <dbReference type="Proteomes" id="UP000410492"/>
    </source>
</evidence>
<keyword evidence="3" id="KW-1003">Cell membrane</keyword>
<keyword evidence="6 9" id="KW-0472">Membrane</keyword>
<proteinExistence type="inferred from homology"/>
<evidence type="ECO:0000256" key="9">
    <source>
        <dbReference type="SAM" id="Phobius"/>
    </source>
</evidence>
<protein>
    <recommendedName>
        <fullName evidence="10">Ionotropic glutamate receptor C-terminal domain-containing protein</fullName>
    </recommendedName>
</protein>
<dbReference type="Proteomes" id="UP000410492">
    <property type="component" value="Unassembled WGS sequence"/>
</dbReference>
<evidence type="ECO:0000256" key="8">
    <source>
        <dbReference type="ARBA" id="ARBA00023180"/>
    </source>
</evidence>
<comment type="similarity">
    <text evidence="2">Belongs to the glutamate-gated ion channel (TC 1.A.10.1) family.</text>
</comment>
<feature type="transmembrane region" description="Helical" evidence="9">
    <location>
        <begin position="74"/>
        <end position="93"/>
    </location>
</feature>
<keyword evidence="4 9" id="KW-0812">Transmembrane</keyword>
<feature type="domain" description="Ionotropic glutamate receptor C-terminal" evidence="10">
    <location>
        <begin position="76"/>
        <end position="334"/>
    </location>
</feature>
<accession>A0A653CU10</accession>
<evidence type="ECO:0000256" key="4">
    <source>
        <dbReference type="ARBA" id="ARBA00022692"/>
    </source>
</evidence>
<feature type="transmembrane region" description="Helical" evidence="9">
    <location>
        <begin position="315"/>
        <end position="337"/>
    </location>
</feature>
<dbReference type="SUPFAM" id="SSF53850">
    <property type="entry name" value="Periplasmic binding protein-like II"/>
    <property type="match status" value="1"/>
</dbReference>
<dbReference type="OrthoDB" id="413361at2759"/>
<dbReference type="PANTHER" id="PTHR42643:SF33">
    <property type="entry name" value="GLUTAMATE RECEPTOR 2-LIKE PROTEIN"/>
    <property type="match status" value="1"/>
</dbReference>
<name>A0A653CU10_CALMS</name>
<evidence type="ECO:0000256" key="7">
    <source>
        <dbReference type="ARBA" id="ARBA00023170"/>
    </source>
</evidence>
<organism evidence="11 12">
    <name type="scientific">Callosobruchus maculatus</name>
    <name type="common">Southern cowpea weevil</name>
    <name type="synonym">Pulse bruchid</name>
    <dbReference type="NCBI Taxonomy" id="64391"/>
    <lineage>
        <taxon>Eukaryota</taxon>
        <taxon>Metazoa</taxon>
        <taxon>Ecdysozoa</taxon>
        <taxon>Arthropoda</taxon>
        <taxon>Hexapoda</taxon>
        <taxon>Insecta</taxon>
        <taxon>Pterygota</taxon>
        <taxon>Neoptera</taxon>
        <taxon>Endopterygota</taxon>
        <taxon>Coleoptera</taxon>
        <taxon>Polyphaga</taxon>
        <taxon>Cucujiformia</taxon>
        <taxon>Chrysomeloidea</taxon>
        <taxon>Chrysomelidae</taxon>
        <taxon>Bruchinae</taxon>
        <taxon>Bruchini</taxon>
        <taxon>Callosobruchus</taxon>
    </lineage>
</organism>